<accession>A0A1H0FI93</accession>
<dbReference type="Proteomes" id="UP000199677">
    <property type="component" value="Unassembled WGS sequence"/>
</dbReference>
<protein>
    <submittedName>
        <fullName evidence="2">Uncharacterized protein</fullName>
    </submittedName>
</protein>
<evidence type="ECO:0000256" key="1">
    <source>
        <dbReference type="SAM" id="SignalP"/>
    </source>
</evidence>
<dbReference type="RefSeq" id="WP_089706933.1">
    <property type="nucleotide sequence ID" value="NZ_FNII01000010.1"/>
</dbReference>
<keyword evidence="3" id="KW-1185">Reference proteome</keyword>
<feature type="chain" id="PRO_5011433016" evidence="1">
    <location>
        <begin position="22"/>
        <end position="100"/>
    </location>
</feature>
<dbReference type="AlphaFoldDB" id="A0A1H0FI93"/>
<gene>
    <name evidence="2" type="ORF">SAMN04487951_11022</name>
</gene>
<evidence type="ECO:0000313" key="2">
    <source>
        <dbReference type="EMBL" id="SDN94252.1"/>
    </source>
</evidence>
<sequence length="100" mass="10634">MNLRPTLSALIIAAIPMAAQAGQASELTMQLNEPLSTSSQVADQDSQAHVSVMDISREIENEGKSAAMAKARAILNAKHQHKTDIEVTGDPLQPAREATT</sequence>
<name>A0A1H0FI93_9GAMM</name>
<proteinExistence type="predicted"/>
<reference evidence="3" key="1">
    <citation type="submission" date="2016-10" db="EMBL/GenBank/DDBJ databases">
        <authorList>
            <person name="Varghese N."/>
            <person name="Submissions S."/>
        </authorList>
    </citation>
    <scope>NUCLEOTIDE SEQUENCE [LARGE SCALE GENOMIC DNA]</scope>
    <source>
        <strain evidence="3">CGMCC 1.6494</strain>
    </source>
</reference>
<keyword evidence="1" id="KW-0732">Signal</keyword>
<feature type="signal peptide" evidence="1">
    <location>
        <begin position="1"/>
        <end position="21"/>
    </location>
</feature>
<organism evidence="2 3">
    <name type="scientific">Vreelandella arcis</name>
    <dbReference type="NCBI Taxonomy" id="416873"/>
    <lineage>
        <taxon>Bacteria</taxon>
        <taxon>Pseudomonadati</taxon>
        <taxon>Pseudomonadota</taxon>
        <taxon>Gammaproteobacteria</taxon>
        <taxon>Oceanospirillales</taxon>
        <taxon>Halomonadaceae</taxon>
        <taxon>Vreelandella</taxon>
    </lineage>
</organism>
<evidence type="ECO:0000313" key="3">
    <source>
        <dbReference type="Proteomes" id="UP000199677"/>
    </source>
</evidence>
<dbReference type="EMBL" id="FNII01000010">
    <property type="protein sequence ID" value="SDN94252.1"/>
    <property type="molecule type" value="Genomic_DNA"/>
</dbReference>
<dbReference type="OrthoDB" id="6174034at2"/>